<feature type="region of interest" description="Disordered" evidence="1">
    <location>
        <begin position="1"/>
        <end position="119"/>
    </location>
</feature>
<dbReference type="Proteomes" id="UP001151518">
    <property type="component" value="Unassembled WGS sequence"/>
</dbReference>
<proteinExistence type="predicted"/>
<sequence length="146" mass="15896">MSTQTSSSLSLKSDAPQTAYPTKPSGIPKPQIQKQTGGFEQVQTLGSKSEHPALRALGKQGLRRPTARESSDLPAKPKMPHHMCPGLASPTDKIMSPASRGVNNLRHKKLPKDLPKPRVLGSLFESMKQEKQQSLCDSSQPFKLSN</sequence>
<name>A0A9W8G654_9FUNG</name>
<evidence type="ECO:0000313" key="3">
    <source>
        <dbReference type="Proteomes" id="UP001151518"/>
    </source>
</evidence>
<dbReference type="OrthoDB" id="5546202at2759"/>
<organism evidence="2 3">
    <name type="scientific">Coemansia spiralis</name>
    <dbReference type="NCBI Taxonomy" id="417178"/>
    <lineage>
        <taxon>Eukaryota</taxon>
        <taxon>Fungi</taxon>
        <taxon>Fungi incertae sedis</taxon>
        <taxon>Zoopagomycota</taxon>
        <taxon>Kickxellomycotina</taxon>
        <taxon>Kickxellomycetes</taxon>
        <taxon>Kickxellales</taxon>
        <taxon>Kickxellaceae</taxon>
        <taxon>Coemansia</taxon>
    </lineage>
</organism>
<protein>
    <submittedName>
        <fullName evidence="2">Uncharacterized protein</fullName>
    </submittedName>
</protein>
<dbReference type="Pfam" id="PF05032">
    <property type="entry name" value="Spo12"/>
    <property type="match status" value="1"/>
</dbReference>
<dbReference type="InterPro" id="IPR007727">
    <property type="entry name" value="Spo12"/>
</dbReference>
<dbReference type="AlphaFoldDB" id="A0A9W8G654"/>
<gene>
    <name evidence="2" type="ORF">GGI25_004470</name>
</gene>
<comment type="caution">
    <text evidence="2">The sequence shown here is derived from an EMBL/GenBank/DDBJ whole genome shotgun (WGS) entry which is preliminary data.</text>
</comment>
<dbReference type="EMBL" id="JANBTW010000060">
    <property type="protein sequence ID" value="KAJ2674177.1"/>
    <property type="molecule type" value="Genomic_DNA"/>
</dbReference>
<feature type="compositionally biased region" description="Low complexity" evidence="1">
    <location>
        <begin position="1"/>
        <end position="13"/>
    </location>
</feature>
<evidence type="ECO:0000313" key="2">
    <source>
        <dbReference type="EMBL" id="KAJ2674177.1"/>
    </source>
</evidence>
<reference evidence="2" key="1">
    <citation type="submission" date="2022-07" db="EMBL/GenBank/DDBJ databases">
        <title>Phylogenomic reconstructions and comparative analyses of Kickxellomycotina fungi.</title>
        <authorList>
            <person name="Reynolds N.K."/>
            <person name="Stajich J.E."/>
            <person name="Barry K."/>
            <person name="Grigoriev I.V."/>
            <person name="Crous P."/>
            <person name="Smith M.E."/>
        </authorList>
    </citation>
    <scope>NUCLEOTIDE SEQUENCE</scope>
    <source>
        <strain evidence="2">NRRL 3115</strain>
    </source>
</reference>
<feature type="compositionally biased region" description="Polar residues" evidence="1">
    <location>
        <begin position="32"/>
        <end position="47"/>
    </location>
</feature>
<accession>A0A9W8G654</accession>
<evidence type="ECO:0000256" key="1">
    <source>
        <dbReference type="SAM" id="MobiDB-lite"/>
    </source>
</evidence>